<dbReference type="EMBL" id="KI912109">
    <property type="protein sequence ID" value="ETS87551.1"/>
    <property type="molecule type" value="Genomic_DNA"/>
</dbReference>
<accession>W3XQL1</accession>
<dbReference type="RefSeq" id="XP_007828151.1">
    <property type="nucleotide sequence ID" value="XM_007829960.1"/>
</dbReference>
<organism evidence="1 2">
    <name type="scientific">Pestalotiopsis fici (strain W106-1 / CGMCC3.15140)</name>
    <dbReference type="NCBI Taxonomy" id="1229662"/>
    <lineage>
        <taxon>Eukaryota</taxon>
        <taxon>Fungi</taxon>
        <taxon>Dikarya</taxon>
        <taxon>Ascomycota</taxon>
        <taxon>Pezizomycotina</taxon>
        <taxon>Sordariomycetes</taxon>
        <taxon>Xylariomycetidae</taxon>
        <taxon>Amphisphaeriales</taxon>
        <taxon>Sporocadaceae</taxon>
        <taxon>Pestalotiopsis</taxon>
    </lineage>
</organism>
<dbReference type="Proteomes" id="UP000030651">
    <property type="component" value="Unassembled WGS sequence"/>
</dbReference>
<evidence type="ECO:0000313" key="2">
    <source>
        <dbReference type="Proteomes" id="UP000030651"/>
    </source>
</evidence>
<evidence type="ECO:0000313" key="1">
    <source>
        <dbReference type="EMBL" id="ETS87551.1"/>
    </source>
</evidence>
<dbReference type="HOGENOM" id="CLU_1448189_0_0_1"/>
<proteinExistence type="predicted"/>
<protein>
    <submittedName>
        <fullName evidence="1">Uncharacterized protein</fullName>
    </submittedName>
</protein>
<name>W3XQL1_PESFW</name>
<dbReference type="AlphaFoldDB" id="W3XQL1"/>
<dbReference type="InParanoid" id="W3XQL1"/>
<gene>
    <name evidence="1" type="ORF">PFICI_01379</name>
</gene>
<dbReference type="KEGG" id="pfy:PFICI_01379"/>
<sequence length="187" mass="20822">MASWALIEPPLQRHLQILEDGTKALLREALSVGVVKSSSQTSPLRLLKRHSTLCLSGSITTSRTSSHTTAEPTALAVAAAWEGAFDDAMDEWMQEQVYIEADEASPPPRRRWLRPRMLLLSFPARLTWLKPLSCSFLPSRMTIRLSFETLFAACLGAFRSSPSLPYPLSNSCFSSVGHKAMEEWQNS</sequence>
<reference evidence="2" key="1">
    <citation type="journal article" date="2015" name="BMC Genomics">
        <title>Genomic and transcriptomic analysis of the endophytic fungus Pestalotiopsis fici reveals its lifestyle and high potential for synthesis of natural products.</title>
        <authorList>
            <person name="Wang X."/>
            <person name="Zhang X."/>
            <person name="Liu L."/>
            <person name="Xiang M."/>
            <person name="Wang W."/>
            <person name="Sun X."/>
            <person name="Che Y."/>
            <person name="Guo L."/>
            <person name="Liu G."/>
            <person name="Guo L."/>
            <person name="Wang C."/>
            <person name="Yin W.B."/>
            <person name="Stadler M."/>
            <person name="Zhang X."/>
            <person name="Liu X."/>
        </authorList>
    </citation>
    <scope>NUCLEOTIDE SEQUENCE [LARGE SCALE GENOMIC DNA]</scope>
    <source>
        <strain evidence="2">W106-1 / CGMCC3.15140</strain>
    </source>
</reference>
<dbReference type="GeneID" id="19266392"/>
<keyword evidence="2" id="KW-1185">Reference proteome</keyword>